<proteinExistence type="predicted"/>
<gene>
    <name evidence="2" type="ORF">LCGC14_2192000</name>
</gene>
<dbReference type="GO" id="GO:0004519">
    <property type="term" value="F:endonuclease activity"/>
    <property type="evidence" value="ECO:0007669"/>
    <property type="project" value="InterPro"/>
</dbReference>
<evidence type="ECO:0000259" key="1">
    <source>
        <dbReference type="Pfam" id="PF20454"/>
    </source>
</evidence>
<dbReference type="InterPro" id="IPR046454">
    <property type="entry name" value="GpA_endonuclease"/>
</dbReference>
<dbReference type="Pfam" id="PF20454">
    <property type="entry name" value="GpA_nuclease"/>
    <property type="match status" value="1"/>
</dbReference>
<dbReference type="EMBL" id="LAZR01028714">
    <property type="protein sequence ID" value="KKL61768.1"/>
    <property type="molecule type" value="Genomic_DNA"/>
</dbReference>
<reference evidence="2" key="1">
    <citation type="journal article" date="2015" name="Nature">
        <title>Complex archaea that bridge the gap between prokaryotes and eukaryotes.</title>
        <authorList>
            <person name="Spang A."/>
            <person name="Saw J.H."/>
            <person name="Jorgensen S.L."/>
            <person name="Zaremba-Niedzwiedzka K."/>
            <person name="Martijn J."/>
            <person name="Lind A.E."/>
            <person name="van Eijk R."/>
            <person name="Schleper C."/>
            <person name="Guy L."/>
            <person name="Ettema T.J."/>
        </authorList>
    </citation>
    <scope>NUCLEOTIDE SEQUENCE</scope>
</reference>
<organism evidence="2">
    <name type="scientific">marine sediment metagenome</name>
    <dbReference type="NCBI Taxonomy" id="412755"/>
    <lineage>
        <taxon>unclassified sequences</taxon>
        <taxon>metagenomes</taxon>
        <taxon>ecological metagenomes</taxon>
    </lineage>
</organism>
<feature type="domain" description="Terminase large subunit GpA endonuclease" evidence="1">
    <location>
        <begin position="238"/>
        <end position="525"/>
    </location>
</feature>
<dbReference type="AlphaFoldDB" id="A0A0F9DJC4"/>
<sequence length="552" mass="61336">MLAEDFPEVCFPIAMLDGKPQRCASQTCDGNRTFITWRADEIVLPTIPNSAASGAVVKVKPFAKARGVGHKRSDGEKVRPDLIIADDVQDDESAASPLQVNKNLNILKKNLLHTTGHRRASSIIVNGTVIAKDDLVEKLLADSAWQGARIPFVKSWSKAHKTFWLGDYATCRRAFDKSINGDRERASREATALYMSRRGEADEGCEVSWEERYTRPHEVSAIQHAYNVLIDDGMEVFATEYQNQPLDAETKFKLTPEWIASKTNGLARGVVPQSAEFVTGHIDVHLRVLYYIVCAWSKSFDGSVIDYGTYPRQPVGYFSETNSPVSMADTHPGMGEDAFILASLTSLTNELLDASYRREDGAGMNIGRLLVDARWGEKNKLVKQFCRRHPHAGTRLLAAQGLGIGPAQKPFDEYKAEPGTLTGLAWRIGKPVGNERWVTVDANWWKSCVAARLAMPLGTPGGLDLFGIDPREHALFADHCVAEVPVETSAKERTRDVWEWKPGRPDNHYWDNLYNAAVAASMLGATIVEFQTIKRRRRKSAQELADLARAAK</sequence>
<name>A0A0F9DJC4_9ZZZZ</name>
<comment type="caution">
    <text evidence="2">The sequence shown here is derived from an EMBL/GenBank/DDBJ whole genome shotgun (WGS) entry which is preliminary data.</text>
</comment>
<protein>
    <recommendedName>
        <fullName evidence="1">Terminase large subunit GpA endonuclease domain-containing protein</fullName>
    </recommendedName>
</protein>
<evidence type="ECO:0000313" key="2">
    <source>
        <dbReference type="EMBL" id="KKL61768.1"/>
    </source>
</evidence>
<accession>A0A0F9DJC4</accession>